<dbReference type="Proteomes" id="UP000001593">
    <property type="component" value="Unassembled WGS sequence"/>
</dbReference>
<dbReference type="SUPFAM" id="SSF48403">
    <property type="entry name" value="Ankyrin repeat"/>
    <property type="match status" value="1"/>
</dbReference>
<name>A7RPD2_NEMVE</name>
<dbReference type="AlphaFoldDB" id="A7RPD2"/>
<feature type="repeat" description="ANK" evidence="3">
    <location>
        <begin position="258"/>
        <end position="290"/>
    </location>
</feature>
<dbReference type="PROSITE" id="PS50088">
    <property type="entry name" value="ANK_REPEAT"/>
    <property type="match status" value="2"/>
</dbReference>
<dbReference type="HOGENOM" id="CLU_039226_0_0_1"/>
<keyword evidence="5" id="KW-1185">Reference proteome</keyword>
<feature type="repeat" description="ANK" evidence="3">
    <location>
        <begin position="172"/>
        <end position="205"/>
    </location>
</feature>
<accession>A7RPD2</accession>
<evidence type="ECO:0000313" key="5">
    <source>
        <dbReference type="Proteomes" id="UP000001593"/>
    </source>
</evidence>
<evidence type="ECO:0000256" key="3">
    <source>
        <dbReference type="PROSITE-ProRule" id="PRU00023"/>
    </source>
</evidence>
<dbReference type="InParanoid" id="A7RPD2"/>
<sequence>MAAAPAVFNFVFGISETPLTQALERRNYSEALQYIDSRYGECLDEGYYRRTPLFIVLSGEQSSHDGREMPVHIQIARRLIERGANPNLRVPVNNGAEFVSPGRSPLECVADYYNQLTNRHKPILSDKKISRSQAISEENHFYATANELTEELVDLAWLILGHGANVNVRDAENKTPLHNTILKSHDLRMAQVLCDNGADINAVDRFGNTPLMALCSPMPWQDDNDDVYGPVISGCDISQGLQYLLRFDNIKINHCGIHGRTALFYAMQSGNFTVAKVLLERGANPSIRGMGPDGR</sequence>
<dbReference type="SMART" id="SM00248">
    <property type="entry name" value="ANK"/>
    <property type="match status" value="3"/>
</dbReference>
<dbReference type="eggNOG" id="KOG0504">
    <property type="taxonomic scope" value="Eukaryota"/>
</dbReference>
<dbReference type="KEGG" id="nve:5518848"/>
<dbReference type="Gene3D" id="1.25.40.20">
    <property type="entry name" value="Ankyrin repeat-containing domain"/>
    <property type="match status" value="2"/>
</dbReference>
<evidence type="ECO:0000313" key="4">
    <source>
        <dbReference type="EMBL" id="EDO46667.1"/>
    </source>
</evidence>
<proteinExistence type="predicted"/>
<dbReference type="PANTHER" id="PTHR24134">
    <property type="entry name" value="ANKYRIN REPEAT-CONTAINING PROTEIN DDB_G0279043"/>
    <property type="match status" value="1"/>
</dbReference>
<dbReference type="PROSITE" id="PS50297">
    <property type="entry name" value="ANK_REP_REGION"/>
    <property type="match status" value="2"/>
</dbReference>
<dbReference type="EMBL" id="DS469525">
    <property type="protein sequence ID" value="EDO46667.1"/>
    <property type="molecule type" value="Genomic_DNA"/>
</dbReference>
<keyword evidence="2 3" id="KW-0040">ANK repeat</keyword>
<evidence type="ECO:0000256" key="2">
    <source>
        <dbReference type="ARBA" id="ARBA00023043"/>
    </source>
</evidence>
<keyword evidence="1" id="KW-0677">Repeat</keyword>
<gene>
    <name evidence="4" type="ORF">NEMVEDRAFT_v1g200085</name>
</gene>
<dbReference type="PhylomeDB" id="A7RPD2"/>
<dbReference type="OMA" id="NTPLMAL"/>
<dbReference type="InterPro" id="IPR036770">
    <property type="entry name" value="Ankyrin_rpt-contain_sf"/>
</dbReference>
<dbReference type="Pfam" id="PF12796">
    <property type="entry name" value="Ank_2"/>
    <property type="match status" value="1"/>
</dbReference>
<dbReference type="PANTHER" id="PTHR24134:SF9">
    <property type="entry name" value="ANKYRIN REPEAT AND SOCS BOX PROTEIN 8"/>
    <property type="match status" value="1"/>
</dbReference>
<dbReference type="Pfam" id="PF00023">
    <property type="entry name" value="Ank"/>
    <property type="match status" value="1"/>
</dbReference>
<evidence type="ECO:0000256" key="1">
    <source>
        <dbReference type="ARBA" id="ARBA00022737"/>
    </source>
</evidence>
<protein>
    <submittedName>
        <fullName evidence="4">Uncharacterized protein</fullName>
    </submittedName>
</protein>
<dbReference type="STRING" id="45351.A7RPD2"/>
<dbReference type="InterPro" id="IPR002110">
    <property type="entry name" value="Ankyrin_rpt"/>
</dbReference>
<reference evidence="4 5" key="1">
    <citation type="journal article" date="2007" name="Science">
        <title>Sea anemone genome reveals ancestral eumetazoan gene repertoire and genomic organization.</title>
        <authorList>
            <person name="Putnam N.H."/>
            <person name="Srivastava M."/>
            <person name="Hellsten U."/>
            <person name="Dirks B."/>
            <person name="Chapman J."/>
            <person name="Salamov A."/>
            <person name="Terry A."/>
            <person name="Shapiro H."/>
            <person name="Lindquist E."/>
            <person name="Kapitonov V.V."/>
            <person name="Jurka J."/>
            <person name="Genikhovich G."/>
            <person name="Grigoriev I.V."/>
            <person name="Lucas S.M."/>
            <person name="Steele R.E."/>
            <person name="Finnerty J.R."/>
            <person name="Technau U."/>
            <person name="Martindale M.Q."/>
            <person name="Rokhsar D.S."/>
        </authorList>
    </citation>
    <scope>NUCLEOTIDE SEQUENCE [LARGE SCALE GENOMIC DNA]</scope>
    <source>
        <strain evidence="5">CH2 X CH6</strain>
    </source>
</reference>
<organism evidence="4 5">
    <name type="scientific">Nematostella vectensis</name>
    <name type="common">Starlet sea anemone</name>
    <dbReference type="NCBI Taxonomy" id="45351"/>
    <lineage>
        <taxon>Eukaryota</taxon>
        <taxon>Metazoa</taxon>
        <taxon>Cnidaria</taxon>
        <taxon>Anthozoa</taxon>
        <taxon>Hexacorallia</taxon>
        <taxon>Actiniaria</taxon>
        <taxon>Edwardsiidae</taxon>
        <taxon>Nematostella</taxon>
    </lineage>
</organism>